<name>A0ABQ5XI58_9GAMM</name>
<gene>
    <name evidence="2" type="ORF">GCM10007898_42080</name>
</gene>
<evidence type="ECO:0008006" key="4">
    <source>
        <dbReference type="Google" id="ProtNLM"/>
    </source>
</evidence>
<feature type="transmembrane region" description="Helical" evidence="1">
    <location>
        <begin position="6"/>
        <end position="25"/>
    </location>
</feature>
<organism evidence="2 3">
    <name type="scientific">Dyella flagellata</name>
    <dbReference type="NCBI Taxonomy" id="1867833"/>
    <lineage>
        <taxon>Bacteria</taxon>
        <taxon>Pseudomonadati</taxon>
        <taxon>Pseudomonadota</taxon>
        <taxon>Gammaproteobacteria</taxon>
        <taxon>Lysobacterales</taxon>
        <taxon>Rhodanobacteraceae</taxon>
        <taxon>Dyella</taxon>
    </lineage>
</organism>
<dbReference type="RefSeq" id="WP_284334031.1">
    <property type="nucleotide sequence ID" value="NZ_BSOA01000049.1"/>
</dbReference>
<keyword evidence="3" id="KW-1185">Reference proteome</keyword>
<sequence>MIELMVIFLVVGGLWLVGSLVGLVFKLTFGLIGGLFSLLAGALGIVISGLVMLLVLPVIALSLLPVLLPALLVFGLIWTIVHLARKPLATPVSR</sequence>
<proteinExistence type="predicted"/>
<dbReference type="EMBL" id="BSOA01000049">
    <property type="protein sequence ID" value="GLQ90632.1"/>
    <property type="molecule type" value="Genomic_DNA"/>
</dbReference>
<feature type="transmembrane region" description="Helical" evidence="1">
    <location>
        <begin position="66"/>
        <end position="84"/>
    </location>
</feature>
<keyword evidence="1" id="KW-0812">Transmembrane</keyword>
<reference evidence="3" key="1">
    <citation type="journal article" date="2019" name="Int. J. Syst. Evol. Microbiol.">
        <title>The Global Catalogue of Microorganisms (GCM) 10K type strain sequencing project: providing services to taxonomists for standard genome sequencing and annotation.</title>
        <authorList>
            <consortium name="The Broad Institute Genomics Platform"/>
            <consortium name="The Broad Institute Genome Sequencing Center for Infectious Disease"/>
            <person name="Wu L."/>
            <person name="Ma J."/>
        </authorList>
    </citation>
    <scope>NUCLEOTIDE SEQUENCE [LARGE SCALE GENOMIC DNA]</scope>
    <source>
        <strain evidence="3">NBRC 111981</strain>
    </source>
</reference>
<evidence type="ECO:0000256" key="1">
    <source>
        <dbReference type="SAM" id="Phobius"/>
    </source>
</evidence>
<keyword evidence="1" id="KW-1133">Transmembrane helix</keyword>
<protein>
    <recommendedName>
        <fullName evidence="4">Phage holin family protein</fullName>
    </recommendedName>
</protein>
<comment type="caution">
    <text evidence="2">The sequence shown here is derived from an EMBL/GenBank/DDBJ whole genome shotgun (WGS) entry which is preliminary data.</text>
</comment>
<accession>A0ABQ5XI58</accession>
<evidence type="ECO:0000313" key="2">
    <source>
        <dbReference type="EMBL" id="GLQ90632.1"/>
    </source>
</evidence>
<keyword evidence="1" id="KW-0472">Membrane</keyword>
<evidence type="ECO:0000313" key="3">
    <source>
        <dbReference type="Proteomes" id="UP001156627"/>
    </source>
</evidence>
<feature type="transmembrane region" description="Helical" evidence="1">
    <location>
        <begin position="32"/>
        <end position="60"/>
    </location>
</feature>
<dbReference type="Proteomes" id="UP001156627">
    <property type="component" value="Unassembled WGS sequence"/>
</dbReference>